<evidence type="ECO:0000259" key="8">
    <source>
        <dbReference type="Pfam" id="PF00185"/>
    </source>
</evidence>
<dbReference type="InterPro" id="IPR006131">
    <property type="entry name" value="Asp_carbamoyltransf_Asp/Orn-bd"/>
</dbReference>
<evidence type="ECO:0000256" key="4">
    <source>
        <dbReference type="ARBA" id="ARBA00022975"/>
    </source>
</evidence>
<name>A0A1C2I665_ACITH</name>
<comment type="subunit">
    <text evidence="7">Heterododecamer (2C3:3R2) of six catalytic PyrB chains organized as two trimers (C3), and six regulatory PyrI chains organized as three dimers (R2).</text>
</comment>
<evidence type="ECO:0000256" key="5">
    <source>
        <dbReference type="ARBA" id="ARBA00043884"/>
    </source>
</evidence>
<dbReference type="PRINTS" id="PR00101">
    <property type="entry name" value="ATCASE"/>
</dbReference>
<dbReference type="PROSITE" id="PS00097">
    <property type="entry name" value="CARBAMOYLTRANSFERASE"/>
    <property type="match status" value="1"/>
</dbReference>
<dbReference type="GO" id="GO:0016597">
    <property type="term" value="F:amino acid binding"/>
    <property type="evidence" value="ECO:0007669"/>
    <property type="project" value="InterPro"/>
</dbReference>
<feature type="binding site" evidence="7">
    <location>
        <position position="187"/>
    </location>
    <ligand>
        <name>L-aspartate</name>
        <dbReference type="ChEBI" id="CHEBI:29991"/>
    </ligand>
</feature>
<dbReference type="SUPFAM" id="SSF53671">
    <property type="entry name" value="Aspartate/ornithine carbamoyltransferase"/>
    <property type="match status" value="1"/>
</dbReference>
<dbReference type="UniPathway" id="UPA00070">
    <property type="reaction ID" value="UER00116"/>
</dbReference>
<evidence type="ECO:0000313" key="11">
    <source>
        <dbReference type="Proteomes" id="UP000094893"/>
    </source>
</evidence>
<keyword evidence="4 7" id="KW-0665">Pyrimidine biosynthesis</keyword>
<organism evidence="10 11">
    <name type="scientific">Acidithiobacillus thiooxidans</name>
    <name type="common">Thiobacillus thiooxidans</name>
    <dbReference type="NCBI Taxonomy" id="930"/>
    <lineage>
        <taxon>Bacteria</taxon>
        <taxon>Pseudomonadati</taxon>
        <taxon>Pseudomonadota</taxon>
        <taxon>Acidithiobacillia</taxon>
        <taxon>Acidithiobacillales</taxon>
        <taxon>Acidithiobacillaceae</taxon>
        <taxon>Acidithiobacillus</taxon>
    </lineage>
</organism>
<evidence type="ECO:0000256" key="6">
    <source>
        <dbReference type="ARBA" id="ARBA00048859"/>
    </source>
</evidence>
<dbReference type="InterPro" id="IPR002082">
    <property type="entry name" value="Asp_carbamoyltransf"/>
</dbReference>
<dbReference type="AlphaFoldDB" id="A0A1C2I665"/>
<dbReference type="GO" id="GO:0006207">
    <property type="term" value="P:'de novo' pyrimidine nucleobase biosynthetic process"/>
    <property type="evidence" value="ECO:0007669"/>
    <property type="project" value="InterPro"/>
</dbReference>
<dbReference type="GO" id="GO:0044205">
    <property type="term" value="P:'de novo' UMP biosynthetic process"/>
    <property type="evidence" value="ECO:0007669"/>
    <property type="project" value="UniProtKB-UniRule"/>
</dbReference>
<comment type="catalytic activity">
    <reaction evidence="6 7">
        <text>carbamoyl phosphate + L-aspartate = N-carbamoyl-L-aspartate + phosphate + H(+)</text>
        <dbReference type="Rhea" id="RHEA:20013"/>
        <dbReference type="ChEBI" id="CHEBI:15378"/>
        <dbReference type="ChEBI" id="CHEBI:29991"/>
        <dbReference type="ChEBI" id="CHEBI:32814"/>
        <dbReference type="ChEBI" id="CHEBI:43474"/>
        <dbReference type="ChEBI" id="CHEBI:58228"/>
        <dbReference type="EC" id="2.1.3.2"/>
    </reaction>
</comment>
<dbReference type="NCBIfam" id="TIGR00670">
    <property type="entry name" value="asp_carb_tr"/>
    <property type="match status" value="1"/>
</dbReference>
<feature type="binding site" evidence="7">
    <location>
        <position position="242"/>
    </location>
    <ligand>
        <name>L-aspartate</name>
        <dbReference type="ChEBI" id="CHEBI:29991"/>
    </ligand>
</feature>
<comment type="function">
    <text evidence="5 7">Catalyzes the condensation of carbamoyl phosphate and aspartate to form carbamoyl aspartate and inorganic phosphate, the committed step in the de novo pyrimidine nucleotide biosynthesis pathway.</text>
</comment>
<dbReference type="HAMAP" id="MF_00001">
    <property type="entry name" value="Asp_carb_tr"/>
    <property type="match status" value="1"/>
</dbReference>
<dbReference type="PANTHER" id="PTHR45753">
    <property type="entry name" value="ORNITHINE CARBAMOYLTRANSFERASE, MITOCHONDRIAL"/>
    <property type="match status" value="1"/>
</dbReference>
<dbReference type="InterPro" id="IPR036901">
    <property type="entry name" value="Asp/Orn_carbamoylTrfase_sf"/>
</dbReference>
<feature type="binding site" evidence="7">
    <location>
        <position position="154"/>
    </location>
    <ligand>
        <name>carbamoyl phosphate</name>
        <dbReference type="ChEBI" id="CHEBI:58228"/>
    </ligand>
</feature>
<dbReference type="InterPro" id="IPR006132">
    <property type="entry name" value="Asp/Orn_carbamoyltranf_P-bd"/>
</dbReference>
<protein>
    <recommendedName>
        <fullName evidence="7">Aspartate carbamoyltransferase</fullName>
        <ecNumber evidence="7">2.1.3.2</ecNumber>
    </recommendedName>
    <alternativeName>
        <fullName evidence="7">Aspartate transcarbamylase</fullName>
        <shortName evidence="7">ATCase</shortName>
    </alternativeName>
</protein>
<feature type="binding site" evidence="7">
    <location>
        <position position="157"/>
    </location>
    <ligand>
        <name>carbamoyl phosphate</name>
        <dbReference type="ChEBI" id="CHEBI:58228"/>
    </ligand>
</feature>
<feature type="binding site" evidence="7">
    <location>
        <position position="102"/>
    </location>
    <ligand>
        <name>L-aspartate</name>
        <dbReference type="ChEBI" id="CHEBI:29991"/>
    </ligand>
</feature>
<evidence type="ECO:0000259" key="9">
    <source>
        <dbReference type="Pfam" id="PF02729"/>
    </source>
</evidence>
<feature type="binding site" evidence="7">
    <location>
        <position position="75"/>
    </location>
    <ligand>
        <name>carbamoyl phosphate</name>
        <dbReference type="ChEBI" id="CHEBI:58228"/>
    </ligand>
</feature>
<keyword evidence="3 7" id="KW-0808">Transferase</keyword>
<dbReference type="eggNOG" id="COG0540">
    <property type="taxonomic scope" value="Bacteria"/>
</dbReference>
<dbReference type="PANTHER" id="PTHR45753:SF6">
    <property type="entry name" value="ASPARTATE CARBAMOYLTRANSFERASE"/>
    <property type="match status" value="1"/>
</dbReference>
<feature type="binding site" evidence="7">
    <location>
        <position position="124"/>
    </location>
    <ligand>
        <name>carbamoyl phosphate</name>
        <dbReference type="ChEBI" id="CHEBI:58228"/>
    </ligand>
</feature>
<comment type="caution">
    <text evidence="10">The sequence shown here is derived from an EMBL/GenBank/DDBJ whole genome shotgun (WGS) entry which is preliminary data.</text>
</comment>
<feature type="binding site" evidence="7">
    <location>
        <position position="284"/>
    </location>
    <ligand>
        <name>carbamoyl phosphate</name>
        <dbReference type="ChEBI" id="CHEBI:58228"/>
    </ligand>
</feature>
<feature type="binding site" evidence="7">
    <location>
        <position position="283"/>
    </location>
    <ligand>
        <name>carbamoyl phosphate</name>
        <dbReference type="ChEBI" id="CHEBI:58228"/>
    </ligand>
</feature>
<dbReference type="Proteomes" id="UP000094893">
    <property type="component" value="Unassembled WGS sequence"/>
</dbReference>
<dbReference type="GO" id="GO:0005829">
    <property type="term" value="C:cytosol"/>
    <property type="evidence" value="ECO:0007669"/>
    <property type="project" value="TreeGrafter"/>
</dbReference>
<evidence type="ECO:0000256" key="2">
    <source>
        <dbReference type="ARBA" id="ARBA00008896"/>
    </source>
</evidence>
<evidence type="ECO:0000256" key="3">
    <source>
        <dbReference type="ARBA" id="ARBA00022679"/>
    </source>
</evidence>
<gene>
    <name evidence="7 10" type="primary">pyrB</name>
    <name evidence="10" type="ORF">A6P07_12090</name>
</gene>
<dbReference type="GeneID" id="60694596"/>
<dbReference type="RefSeq" id="WP_024893458.1">
    <property type="nucleotide sequence ID" value="NZ_DAIAWO010000040.1"/>
</dbReference>
<evidence type="ECO:0000256" key="1">
    <source>
        <dbReference type="ARBA" id="ARBA00004852"/>
    </source>
</evidence>
<dbReference type="Pfam" id="PF00185">
    <property type="entry name" value="OTCace"/>
    <property type="match status" value="1"/>
</dbReference>
<dbReference type="NCBIfam" id="NF002032">
    <property type="entry name" value="PRK00856.1"/>
    <property type="match status" value="1"/>
</dbReference>
<evidence type="ECO:0000313" key="10">
    <source>
        <dbReference type="EMBL" id="OCX71464.1"/>
    </source>
</evidence>
<dbReference type="PRINTS" id="PR00100">
    <property type="entry name" value="AOTCASE"/>
</dbReference>
<accession>A0A1C2I665</accession>
<feature type="domain" description="Aspartate/ornithine carbamoyltransferase carbamoyl-P binding" evidence="9">
    <location>
        <begin position="22"/>
        <end position="166"/>
    </location>
</feature>
<dbReference type="Pfam" id="PF02729">
    <property type="entry name" value="OTCace_N"/>
    <property type="match status" value="1"/>
</dbReference>
<sequence>MSLSTFRFGDGNPQYDAQGRLRHLLNTEGLREPEMLQILDTAESFLSIAQRSVKKTPTLRGKTIVNLFFENSTRTRSTFELAAKRLSADVLNIAVSTSSASKGESLIDTVDNLMAMQVDGFVIRHPEAGAAHLIARHLGDSALVINAGDGQHAHPTQALLDVFTIRRLAGPIEDRVVAIVGDVLHSRVARSQIHALSILGCPEIRVIGPQTLVPKELSALGVHVYHDLQAGLRGVDVICALRLQKERMESHRLPSLDEFHRRFGLTPERLQWAQPDALVLHPGPMNRGVEIASEVADGHQAVILQQVAHGLAVRMAVLTLLAGAAGGGENHA</sequence>
<feature type="binding site" evidence="7">
    <location>
        <position position="74"/>
    </location>
    <ligand>
        <name>carbamoyl phosphate</name>
        <dbReference type="ChEBI" id="CHEBI:58228"/>
    </ligand>
</feature>
<reference evidence="10 11" key="1">
    <citation type="journal article" date="2016" name="Int. J. Mol. Sci.">
        <title>Comparative genomics of the extreme acidophile Acidithiobacillus thiooxidans reveals intraspecific divergence and niche adaptation.</title>
        <authorList>
            <person name="Zhang X."/>
            <person name="Feng X."/>
            <person name="Tao J."/>
            <person name="Ma L."/>
            <person name="Xiao Y."/>
            <person name="Liang Y."/>
            <person name="Liu X."/>
            <person name="Yin H."/>
        </authorList>
    </citation>
    <scope>NUCLEOTIDE SEQUENCE [LARGE SCALE GENOMIC DNA]</scope>
    <source>
        <strain evidence="10 11">A02</strain>
    </source>
</reference>
<dbReference type="InterPro" id="IPR006130">
    <property type="entry name" value="Asp/Orn_carbamoylTrfase"/>
</dbReference>
<comment type="pathway">
    <text evidence="1 7">Pyrimidine metabolism; UMP biosynthesis via de novo pathway; (S)-dihydroorotate from bicarbonate: step 2/3.</text>
</comment>
<proteinExistence type="inferred from homology"/>
<dbReference type="EC" id="2.1.3.2" evidence="7"/>
<dbReference type="FunFam" id="3.40.50.1370:FF:000007">
    <property type="entry name" value="Aspartate carbamoyltransferase"/>
    <property type="match status" value="1"/>
</dbReference>
<dbReference type="EMBL" id="LWSA01000167">
    <property type="protein sequence ID" value="OCX71464.1"/>
    <property type="molecule type" value="Genomic_DNA"/>
</dbReference>
<dbReference type="Gene3D" id="3.40.50.1370">
    <property type="entry name" value="Aspartate/ornithine carbamoyltransferase"/>
    <property type="match status" value="2"/>
</dbReference>
<evidence type="ECO:0000256" key="7">
    <source>
        <dbReference type="HAMAP-Rule" id="MF_00001"/>
    </source>
</evidence>
<comment type="similarity">
    <text evidence="2 7">Belongs to the aspartate/ornithine carbamoyltransferase superfamily. ATCase family.</text>
</comment>
<dbReference type="GO" id="GO:0006520">
    <property type="term" value="P:amino acid metabolic process"/>
    <property type="evidence" value="ECO:0007669"/>
    <property type="project" value="InterPro"/>
</dbReference>
<dbReference type="STRING" id="930.GCA_002079865_02610"/>
<feature type="domain" description="Aspartate/ornithine carbamoyltransferase Asp/Orn-binding" evidence="8">
    <location>
        <begin position="175"/>
        <end position="320"/>
    </location>
</feature>
<dbReference type="GO" id="GO:0004070">
    <property type="term" value="F:aspartate carbamoyltransferase activity"/>
    <property type="evidence" value="ECO:0007669"/>
    <property type="project" value="UniProtKB-UniRule"/>
</dbReference>